<gene>
    <name evidence="1" type="ORF">AXG93_3296s1130</name>
</gene>
<accession>A0A176WKI2</accession>
<sequence length="175" mass="20240">MELRAYRNELIAARLDFLLWGYNWKRFLLHTESVDGDETLEGNEVDTEENDTKLVLPLARIDKSEDDVGERPQKKRILHRVAISETTDQRAKFAFGGQFPQSLGWRMYVLAARMKARLTRIEEEHNIECNEAVSQGQITLAEWAEIEAKIADMKEDGTTAEGLRSGDLRQFQWKI</sequence>
<dbReference type="Proteomes" id="UP000077202">
    <property type="component" value="Unassembled WGS sequence"/>
</dbReference>
<keyword evidence="2" id="KW-1185">Reference proteome</keyword>
<reference evidence="1" key="1">
    <citation type="submission" date="2016-03" db="EMBL/GenBank/DDBJ databases">
        <title>Mechanisms controlling the formation of the plant cell surface in tip-growing cells are functionally conserved among land plants.</title>
        <authorList>
            <person name="Honkanen S."/>
            <person name="Jones V.A."/>
            <person name="Morieri G."/>
            <person name="Champion C."/>
            <person name="Hetherington A.J."/>
            <person name="Kelly S."/>
            <person name="Saint-Marcoux D."/>
            <person name="Proust H."/>
            <person name="Prescott H."/>
            <person name="Dolan L."/>
        </authorList>
    </citation>
    <scope>NUCLEOTIDE SEQUENCE [LARGE SCALE GENOMIC DNA]</scope>
    <source>
        <tissue evidence="1">Whole gametophyte</tissue>
    </source>
</reference>
<proteinExistence type="predicted"/>
<organism evidence="1 2">
    <name type="scientific">Marchantia polymorpha subsp. ruderalis</name>
    <dbReference type="NCBI Taxonomy" id="1480154"/>
    <lineage>
        <taxon>Eukaryota</taxon>
        <taxon>Viridiplantae</taxon>
        <taxon>Streptophyta</taxon>
        <taxon>Embryophyta</taxon>
        <taxon>Marchantiophyta</taxon>
        <taxon>Marchantiopsida</taxon>
        <taxon>Marchantiidae</taxon>
        <taxon>Marchantiales</taxon>
        <taxon>Marchantiaceae</taxon>
        <taxon>Marchantia</taxon>
    </lineage>
</organism>
<name>A0A176WKI2_MARPO</name>
<dbReference type="EMBL" id="LVLJ01000662">
    <property type="protein sequence ID" value="OAE33374.1"/>
    <property type="molecule type" value="Genomic_DNA"/>
</dbReference>
<evidence type="ECO:0000313" key="2">
    <source>
        <dbReference type="Proteomes" id="UP000077202"/>
    </source>
</evidence>
<comment type="caution">
    <text evidence="1">The sequence shown here is derived from an EMBL/GenBank/DDBJ whole genome shotgun (WGS) entry which is preliminary data.</text>
</comment>
<protein>
    <submittedName>
        <fullName evidence="1">Uncharacterized protein</fullName>
    </submittedName>
</protein>
<dbReference type="AlphaFoldDB" id="A0A176WKI2"/>
<evidence type="ECO:0000313" key="1">
    <source>
        <dbReference type="EMBL" id="OAE33374.1"/>
    </source>
</evidence>